<dbReference type="GO" id="GO:0003700">
    <property type="term" value="F:DNA-binding transcription factor activity"/>
    <property type="evidence" value="ECO:0007669"/>
    <property type="project" value="InterPro"/>
</dbReference>
<protein>
    <submittedName>
        <fullName evidence="5">MarR family transcriptional regulator</fullName>
    </submittedName>
</protein>
<evidence type="ECO:0000259" key="4">
    <source>
        <dbReference type="PROSITE" id="PS50995"/>
    </source>
</evidence>
<accession>A0A5P2QL82</accession>
<dbReference type="Gene3D" id="1.10.10.10">
    <property type="entry name" value="Winged helix-like DNA-binding domain superfamily/Winged helix DNA-binding domain"/>
    <property type="match status" value="1"/>
</dbReference>
<gene>
    <name evidence="5" type="ORF">FOB51_00370</name>
</gene>
<evidence type="ECO:0000313" key="5">
    <source>
        <dbReference type="EMBL" id="QEU06565.1"/>
    </source>
</evidence>
<keyword evidence="3" id="KW-0804">Transcription</keyword>
<dbReference type="GO" id="GO:0003677">
    <property type="term" value="F:DNA binding"/>
    <property type="evidence" value="ECO:0007669"/>
    <property type="project" value="UniProtKB-KW"/>
</dbReference>
<evidence type="ECO:0000256" key="1">
    <source>
        <dbReference type="ARBA" id="ARBA00023015"/>
    </source>
</evidence>
<name>A0A5P2QL82_9RHOB</name>
<dbReference type="Pfam" id="PF12802">
    <property type="entry name" value="MarR_2"/>
    <property type="match status" value="1"/>
</dbReference>
<dbReference type="GO" id="GO:0006950">
    <property type="term" value="P:response to stress"/>
    <property type="evidence" value="ECO:0007669"/>
    <property type="project" value="TreeGrafter"/>
</dbReference>
<keyword evidence="1" id="KW-0805">Transcription regulation</keyword>
<dbReference type="PANTHER" id="PTHR33164">
    <property type="entry name" value="TRANSCRIPTIONAL REGULATOR, MARR FAMILY"/>
    <property type="match status" value="1"/>
</dbReference>
<geneLocation type="plasmid" evidence="5">
    <name>unnamed1</name>
</geneLocation>
<dbReference type="SUPFAM" id="SSF46785">
    <property type="entry name" value="Winged helix' DNA-binding domain"/>
    <property type="match status" value="1"/>
</dbReference>
<keyword evidence="2" id="KW-0238">DNA-binding</keyword>
<dbReference type="PANTHER" id="PTHR33164:SF64">
    <property type="entry name" value="TRANSCRIPTIONAL REGULATOR SLYA"/>
    <property type="match status" value="1"/>
</dbReference>
<dbReference type="InterPro" id="IPR036390">
    <property type="entry name" value="WH_DNA-bd_sf"/>
</dbReference>
<dbReference type="InterPro" id="IPR036388">
    <property type="entry name" value="WH-like_DNA-bd_sf"/>
</dbReference>
<keyword evidence="5" id="KW-0614">Plasmid</keyword>
<sequence>MSSKSLDTNLVQLVMQLNRQLVKQLAGEGLPMEQWQLLALLDSAVDGLTMGQICDGLGLLPPSATKLVDKMVRDALVYRVPNPNDRRNVIILAAEKGRGLFEQTSGRVARYEDRLSEEFEATDVAKLQHMLGALISAKS</sequence>
<dbReference type="SMART" id="SM00347">
    <property type="entry name" value="HTH_MARR"/>
    <property type="match status" value="1"/>
</dbReference>
<dbReference type="EMBL" id="CP044078">
    <property type="protein sequence ID" value="QEU06565.1"/>
    <property type="molecule type" value="Genomic_DNA"/>
</dbReference>
<proteinExistence type="predicted"/>
<dbReference type="Proteomes" id="UP000324507">
    <property type="component" value="Plasmid unnamed1"/>
</dbReference>
<dbReference type="InterPro" id="IPR000835">
    <property type="entry name" value="HTH_MarR-typ"/>
</dbReference>
<evidence type="ECO:0000313" key="6">
    <source>
        <dbReference type="Proteomes" id="UP000324507"/>
    </source>
</evidence>
<dbReference type="InterPro" id="IPR039422">
    <property type="entry name" value="MarR/SlyA-like"/>
</dbReference>
<feature type="domain" description="HTH marR-type" evidence="4">
    <location>
        <begin position="3"/>
        <end position="136"/>
    </location>
</feature>
<dbReference type="AlphaFoldDB" id="A0A5P2QL82"/>
<evidence type="ECO:0000256" key="3">
    <source>
        <dbReference type="ARBA" id="ARBA00023163"/>
    </source>
</evidence>
<evidence type="ECO:0000256" key="2">
    <source>
        <dbReference type="ARBA" id="ARBA00023125"/>
    </source>
</evidence>
<organism evidence="5 6">
    <name type="scientific">Paracoccus yeei</name>
    <dbReference type="NCBI Taxonomy" id="147645"/>
    <lineage>
        <taxon>Bacteria</taxon>
        <taxon>Pseudomonadati</taxon>
        <taxon>Pseudomonadota</taxon>
        <taxon>Alphaproteobacteria</taxon>
        <taxon>Rhodobacterales</taxon>
        <taxon>Paracoccaceae</taxon>
        <taxon>Paracoccus</taxon>
    </lineage>
</organism>
<dbReference type="RefSeq" id="WP_150349241.1">
    <property type="nucleotide sequence ID" value="NZ_CP044078.1"/>
</dbReference>
<reference evidence="5 6" key="1">
    <citation type="submission" date="2019-09" db="EMBL/GenBank/DDBJ databases">
        <title>FDA dAtabase for Regulatory Grade micrObial Sequences (FDA-ARGOS): Supporting development and validation of Infectious Disease Dx tests.</title>
        <authorList>
            <person name="Sciortino C."/>
            <person name="Tallon L."/>
            <person name="Sadzewicz L."/>
            <person name="Vavikolanu K."/>
            <person name="Mehta A."/>
            <person name="Aluvathingal J."/>
            <person name="Nadendla S."/>
            <person name="Nandy P."/>
            <person name="Geyer C."/>
            <person name="Yan Y."/>
            <person name="Sichtig H."/>
        </authorList>
    </citation>
    <scope>NUCLEOTIDE SEQUENCE [LARGE SCALE GENOMIC DNA]</scope>
    <source>
        <strain evidence="5 6">FDAARGOS_643</strain>
        <plasmid evidence="5 6">unnamed1</plasmid>
    </source>
</reference>
<dbReference type="PROSITE" id="PS50995">
    <property type="entry name" value="HTH_MARR_2"/>
    <property type="match status" value="1"/>
</dbReference>